<feature type="non-terminal residue" evidence="1">
    <location>
        <position position="1"/>
    </location>
</feature>
<evidence type="ECO:0000313" key="2">
    <source>
        <dbReference type="Proteomes" id="UP000311382"/>
    </source>
</evidence>
<accession>A0A5C5FUC1</accession>
<name>A0A5C5FUC1_9BASI</name>
<gene>
    <name evidence="1" type="ORF">DMC30DRAFT_365901</name>
</gene>
<reference evidence="1 2" key="1">
    <citation type="submission" date="2019-03" db="EMBL/GenBank/DDBJ databases">
        <title>Rhodosporidium diobovatum UCD-FST 08-225 genome sequencing, assembly, and annotation.</title>
        <authorList>
            <person name="Fakankun I.U."/>
            <person name="Fristensky B."/>
            <person name="Levin D.B."/>
        </authorList>
    </citation>
    <scope>NUCLEOTIDE SEQUENCE [LARGE SCALE GENOMIC DNA]</scope>
    <source>
        <strain evidence="1 2">UCD-FST 08-225</strain>
    </source>
</reference>
<organism evidence="1 2">
    <name type="scientific">Rhodotorula diobovata</name>
    <dbReference type="NCBI Taxonomy" id="5288"/>
    <lineage>
        <taxon>Eukaryota</taxon>
        <taxon>Fungi</taxon>
        <taxon>Dikarya</taxon>
        <taxon>Basidiomycota</taxon>
        <taxon>Pucciniomycotina</taxon>
        <taxon>Microbotryomycetes</taxon>
        <taxon>Sporidiobolales</taxon>
        <taxon>Sporidiobolaceae</taxon>
        <taxon>Rhodotorula</taxon>
    </lineage>
</organism>
<dbReference type="Proteomes" id="UP000311382">
    <property type="component" value="Unassembled WGS sequence"/>
</dbReference>
<proteinExistence type="predicted"/>
<protein>
    <submittedName>
        <fullName evidence="1">Uncharacterized protein</fullName>
    </submittedName>
</protein>
<comment type="caution">
    <text evidence="1">The sequence shown here is derived from an EMBL/GenBank/DDBJ whole genome shotgun (WGS) entry which is preliminary data.</text>
</comment>
<dbReference type="EMBL" id="SOZI01000082">
    <property type="protein sequence ID" value="TNY19886.1"/>
    <property type="molecule type" value="Genomic_DNA"/>
</dbReference>
<dbReference type="AlphaFoldDB" id="A0A5C5FUC1"/>
<evidence type="ECO:0000313" key="1">
    <source>
        <dbReference type="EMBL" id="TNY19886.1"/>
    </source>
</evidence>
<sequence length="89" mass="10207">HVPAEAGPRRPRVLPRGRPLLLLLLAQHRRRGDETRALLLLLVVLVRHRRRRHERRIVRLSAPAGGTGEEPPLTLAQLERRPVRLVIPL</sequence>
<keyword evidence="2" id="KW-1185">Reference proteome</keyword>